<dbReference type="AlphaFoldDB" id="A0A8S3S4P4"/>
<protein>
    <submittedName>
        <fullName evidence="2">Uncharacterized protein</fullName>
    </submittedName>
</protein>
<dbReference type="OrthoDB" id="10066957at2759"/>
<evidence type="ECO:0000313" key="2">
    <source>
        <dbReference type="EMBL" id="CAG2216309.1"/>
    </source>
</evidence>
<reference evidence="2" key="1">
    <citation type="submission" date="2021-03" db="EMBL/GenBank/DDBJ databases">
        <authorList>
            <person name="Bekaert M."/>
        </authorList>
    </citation>
    <scope>NUCLEOTIDE SEQUENCE</scope>
</reference>
<accession>A0A8S3S4P4</accession>
<proteinExistence type="predicted"/>
<comment type="caution">
    <text evidence="2">The sequence shown here is derived from an EMBL/GenBank/DDBJ whole genome shotgun (WGS) entry which is preliminary data.</text>
</comment>
<evidence type="ECO:0000256" key="1">
    <source>
        <dbReference type="SAM" id="MobiDB-lite"/>
    </source>
</evidence>
<gene>
    <name evidence="2" type="ORF">MEDL_30046</name>
</gene>
<keyword evidence="3" id="KW-1185">Reference proteome</keyword>
<dbReference type="EMBL" id="CAJPWZ010001478">
    <property type="protein sequence ID" value="CAG2216309.1"/>
    <property type="molecule type" value="Genomic_DNA"/>
</dbReference>
<sequence length="158" mass="18171">MQTPEQSKRLQRDSRPTPPQQDQNKNYIISSTNEIDTCSSPVHIDPSVIHHSAEAFGLSSLEHQSISEPTSQTFTCSLSHIAMQLKDMLHLEIDYTIMATINQYKQEIDTLPKENQKKLRKDLDAVEQYSRRDLQRIKGMPDGGNDENQKRLHNLSRN</sequence>
<feature type="compositionally biased region" description="Basic and acidic residues" evidence="1">
    <location>
        <begin position="1"/>
        <end position="15"/>
    </location>
</feature>
<name>A0A8S3S4P4_MYTED</name>
<dbReference type="Proteomes" id="UP000683360">
    <property type="component" value="Unassembled WGS sequence"/>
</dbReference>
<feature type="region of interest" description="Disordered" evidence="1">
    <location>
        <begin position="130"/>
        <end position="158"/>
    </location>
</feature>
<feature type="region of interest" description="Disordered" evidence="1">
    <location>
        <begin position="1"/>
        <end position="26"/>
    </location>
</feature>
<organism evidence="2 3">
    <name type="scientific">Mytilus edulis</name>
    <name type="common">Blue mussel</name>
    <dbReference type="NCBI Taxonomy" id="6550"/>
    <lineage>
        <taxon>Eukaryota</taxon>
        <taxon>Metazoa</taxon>
        <taxon>Spiralia</taxon>
        <taxon>Lophotrochozoa</taxon>
        <taxon>Mollusca</taxon>
        <taxon>Bivalvia</taxon>
        <taxon>Autobranchia</taxon>
        <taxon>Pteriomorphia</taxon>
        <taxon>Mytilida</taxon>
        <taxon>Mytiloidea</taxon>
        <taxon>Mytilidae</taxon>
        <taxon>Mytilinae</taxon>
        <taxon>Mytilus</taxon>
    </lineage>
</organism>
<evidence type="ECO:0000313" key="3">
    <source>
        <dbReference type="Proteomes" id="UP000683360"/>
    </source>
</evidence>